<sequence>MRLRALPGERRIPRQFRTTRAPEPAARQRPRSGSRIVPGPGRAAPRRGRLRSSRAAGLAVAVRSAAAPDTPRPVGAGARVGHLSVRFAAWIPVRPVRLIADGFGFPRAEVERLPAEGNLVSTVRLSGKLSGDFTLAAHSASRPPAAPHRRAAWSNASLSTRPSRRRTVVSLR</sequence>
<dbReference type="EMBL" id="CP002047">
    <property type="protein sequence ID" value="ADI06771.1"/>
    <property type="molecule type" value="Genomic_DNA"/>
</dbReference>
<reference evidence="2 3" key="1">
    <citation type="journal article" date="2010" name="J. Bacteriol.">
        <title>Genome sequence of the milbemycin-producing bacterium Streptomyces bingchenggensis.</title>
        <authorList>
            <person name="Wang X.J."/>
            <person name="Yan Y.J."/>
            <person name="Zhang B."/>
            <person name="An J."/>
            <person name="Wang J.J."/>
            <person name="Tian J."/>
            <person name="Jiang L."/>
            <person name="Chen Y.H."/>
            <person name="Huang S.X."/>
            <person name="Yin M."/>
            <person name="Zhang J."/>
            <person name="Gao A.L."/>
            <person name="Liu C.X."/>
            <person name="Zhu Z.X."/>
            <person name="Xiang W.S."/>
        </authorList>
    </citation>
    <scope>NUCLEOTIDE SEQUENCE [LARGE SCALE GENOMIC DNA]</scope>
    <source>
        <strain evidence="2 3">BCW-1</strain>
    </source>
</reference>
<dbReference type="HOGENOM" id="CLU_1554372_0_0_11"/>
<evidence type="ECO:0000313" key="2">
    <source>
        <dbReference type="EMBL" id="ADI06771.1"/>
    </source>
</evidence>
<feature type="compositionally biased region" description="Low complexity" evidence="1">
    <location>
        <begin position="18"/>
        <end position="27"/>
    </location>
</feature>
<feature type="region of interest" description="Disordered" evidence="1">
    <location>
        <begin position="139"/>
        <end position="159"/>
    </location>
</feature>
<name>D7CE84_STRBB</name>
<keyword evidence="3" id="KW-1185">Reference proteome</keyword>
<protein>
    <submittedName>
        <fullName evidence="2">Uncharacterized protein</fullName>
    </submittedName>
</protein>
<dbReference type="AlphaFoldDB" id="D7CE84"/>
<evidence type="ECO:0000256" key="1">
    <source>
        <dbReference type="SAM" id="MobiDB-lite"/>
    </source>
</evidence>
<organism evidence="2 3">
    <name type="scientific">Streptomyces bingchenggensis (strain BCW-1)</name>
    <dbReference type="NCBI Taxonomy" id="749414"/>
    <lineage>
        <taxon>Bacteria</taxon>
        <taxon>Bacillati</taxon>
        <taxon>Actinomycetota</taxon>
        <taxon>Actinomycetes</taxon>
        <taxon>Kitasatosporales</taxon>
        <taxon>Streptomycetaceae</taxon>
        <taxon>Streptomyces</taxon>
    </lineage>
</organism>
<gene>
    <name evidence="2" type="ordered locus">SBI_03650</name>
</gene>
<dbReference type="KEGG" id="sbh:SBI_03650"/>
<dbReference type="Proteomes" id="UP000000377">
    <property type="component" value="Chromosome"/>
</dbReference>
<proteinExistence type="predicted"/>
<dbReference type="eggNOG" id="COG4332">
    <property type="taxonomic scope" value="Bacteria"/>
</dbReference>
<evidence type="ECO:0000313" key="3">
    <source>
        <dbReference type="Proteomes" id="UP000000377"/>
    </source>
</evidence>
<feature type="region of interest" description="Disordered" evidence="1">
    <location>
        <begin position="1"/>
        <end position="52"/>
    </location>
</feature>
<accession>D7CE84</accession>